<keyword evidence="2" id="KW-0808">Transferase</keyword>
<dbReference type="GO" id="GO:0008483">
    <property type="term" value="F:transaminase activity"/>
    <property type="evidence" value="ECO:0007669"/>
    <property type="project" value="UniProtKB-KW"/>
</dbReference>
<keyword evidence="3" id="KW-0663">Pyridoxal phosphate</keyword>
<dbReference type="Pfam" id="PF00392">
    <property type="entry name" value="GntR"/>
    <property type="match status" value="1"/>
</dbReference>
<dbReference type="InterPro" id="IPR036388">
    <property type="entry name" value="WH-like_DNA-bd_sf"/>
</dbReference>
<dbReference type="SMART" id="SM00345">
    <property type="entry name" value="HTH_GNTR"/>
    <property type="match status" value="1"/>
</dbReference>
<evidence type="ECO:0000256" key="5">
    <source>
        <dbReference type="ARBA" id="ARBA00023125"/>
    </source>
</evidence>
<organism evidence="8 9">
    <name type="scientific">Granulicatella balaenopterae</name>
    <dbReference type="NCBI Taxonomy" id="137733"/>
    <lineage>
        <taxon>Bacteria</taxon>
        <taxon>Bacillati</taxon>
        <taxon>Bacillota</taxon>
        <taxon>Bacilli</taxon>
        <taxon>Lactobacillales</taxon>
        <taxon>Carnobacteriaceae</taxon>
        <taxon>Granulicatella</taxon>
    </lineage>
</organism>
<dbReference type="InterPro" id="IPR015421">
    <property type="entry name" value="PyrdxlP-dep_Trfase_major"/>
</dbReference>
<comment type="similarity">
    <text evidence="1">In the C-terminal section; belongs to the class-I pyridoxal-phosphate-dependent aminotransferase family.</text>
</comment>
<dbReference type="Proteomes" id="UP000198556">
    <property type="component" value="Unassembled WGS sequence"/>
</dbReference>
<dbReference type="SUPFAM" id="SSF53383">
    <property type="entry name" value="PLP-dependent transferases"/>
    <property type="match status" value="1"/>
</dbReference>
<dbReference type="EMBL" id="FOGF01000015">
    <property type="protein sequence ID" value="SER02544.1"/>
    <property type="molecule type" value="Genomic_DNA"/>
</dbReference>
<accession>A0A1H9KTM9</accession>
<evidence type="ECO:0000256" key="3">
    <source>
        <dbReference type="ARBA" id="ARBA00022898"/>
    </source>
</evidence>
<feature type="domain" description="HTH gntR-type" evidence="7">
    <location>
        <begin position="1"/>
        <end position="69"/>
    </location>
</feature>
<evidence type="ECO:0000313" key="8">
    <source>
        <dbReference type="EMBL" id="SER02544.1"/>
    </source>
</evidence>
<dbReference type="RefSeq" id="WP_089746571.1">
    <property type="nucleotide sequence ID" value="NZ_FOGF01000015.1"/>
</dbReference>
<dbReference type="PANTHER" id="PTHR46577">
    <property type="entry name" value="HTH-TYPE TRANSCRIPTIONAL REGULATORY PROTEIN GABR"/>
    <property type="match status" value="1"/>
</dbReference>
<proteinExistence type="inferred from homology"/>
<evidence type="ECO:0000313" key="9">
    <source>
        <dbReference type="Proteomes" id="UP000198556"/>
    </source>
</evidence>
<keyword evidence="4" id="KW-0805">Transcription regulation</keyword>
<dbReference type="CDD" id="cd00609">
    <property type="entry name" value="AAT_like"/>
    <property type="match status" value="1"/>
</dbReference>
<name>A0A1H9KTM9_9LACT</name>
<dbReference type="Gene3D" id="3.40.640.10">
    <property type="entry name" value="Type I PLP-dependent aspartate aminotransferase-like (Major domain)"/>
    <property type="match status" value="1"/>
</dbReference>
<keyword evidence="2" id="KW-0032">Aminotransferase</keyword>
<dbReference type="GO" id="GO:0003677">
    <property type="term" value="F:DNA binding"/>
    <property type="evidence" value="ECO:0007669"/>
    <property type="project" value="UniProtKB-KW"/>
</dbReference>
<protein>
    <submittedName>
        <fullName evidence="8">Transcriptional regulator, GntR family</fullName>
    </submittedName>
</protein>
<dbReference type="InterPro" id="IPR015424">
    <property type="entry name" value="PyrdxlP-dep_Trfase"/>
</dbReference>
<dbReference type="Gene3D" id="1.10.10.10">
    <property type="entry name" value="Winged helix-like DNA-binding domain superfamily/Winged helix DNA-binding domain"/>
    <property type="match status" value="1"/>
</dbReference>
<evidence type="ECO:0000256" key="2">
    <source>
        <dbReference type="ARBA" id="ARBA00022576"/>
    </source>
</evidence>
<dbReference type="InterPro" id="IPR004839">
    <property type="entry name" value="Aminotransferase_I/II_large"/>
</dbReference>
<dbReference type="STRING" id="137733.SAMN05421767_11535"/>
<keyword evidence="9" id="KW-1185">Reference proteome</keyword>
<dbReference type="InterPro" id="IPR036390">
    <property type="entry name" value="WH_DNA-bd_sf"/>
</dbReference>
<dbReference type="PANTHER" id="PTHR46577:SF1">
    <property type="entry name" value="HTH-TYPE TRANSCRIPTIONAL REGULATORY PROTEIN GABR"/>
    <property type="match status" value="1"/>
</dbReference>
<dbReference type="InterPro" id="IPR051446">
    <property type="entry name" value="HTH_trans_reg/aminotransferase"/>
</dbReference>
<dbReference type="Pfam" id="PF00155">
    <property type="entry name" value="Aminotran_1_2"/>
    <property type="match status" value="1"/>
</dbReference>
<keyword evidence="6" id="KW-0804">Transcription</keyword>
<dbReference type="OrthoDB" id="9816541at2"/>
<dbReference type="InterPro" id="IPR000524">
    <property type="entry name" value="Tscrpt_reg_HTH_GntR"/>
</dbReference>
<dbReference type="AlphaFoldDB" id="A0A1H9KTM9"/>
<evidence type="ECO:0000256" key="1">
    <source>
        <dbReference type="ARBA" id="ARBA00005384"/>
    </source>
</evidence>
<dbReference type="GO" id="GO:0003700">
    <property type="term" value="F:DNA-binding transcription factor activity"/>
    <property type="evidence" value="ECO:0007669"/>
    <property type="project" value="InterPro"/>
</dbReference>
<evidence type="ECO:0000259" key="7">
    <source>
        <dbReference type="PROSITE" id="PS50949"/>
    </source>
</evidence>
<sequence length="435" mass="50902">MKKSEKIVYLLVERLRKGELKKGDKLPSIRQMVEEFHCNKETVQRALAVLKQEQYIYSVEKSGHYVLNDLHKESSSALEETALPSEVQFPLSDFQLCVNEALLSRRNLMIGDKIPSVGIPELLSSLQHLLMEYDVYAKKEQLLVVDRIQQVLYLIVRMVKETPGKKMLIEQPTYHHMNHLVEVLQVPYQVISRTPEGIDLVELERLFSSGEIMCFYTISRLHYPLAGSFSEEEKKRIVALAREYRVMIIEDDYMADFSSGQSAPLHYYDTDNRVVYLKTFSSIMFPSFRLGVVVLPKAWHQQLSYQKELMGYDANYLLQKSLSLYIENGMYHKHQKRLIALYRKKKQVAAMILEQYYPGKVYLQHTMMIFPLKENVSMDCLHQLVQQEANFDLMERAYLAECPYQYLKLDIRLMDVLVIEQQLPTLLAKITDFTQ</sequence>
<keyword evidence="5" id="KW-0238">DNA-binding</keyword>
<evidence type="ECO:0000256" key="4">
    <source>
        <dbReference type="ARBA" id="ARBA00023015"/>
    </source>
</evidence>
<dbReference type="CDD" id="cd07377">
    <property type="entry name" value="WHTH_GntR"/>
    <property type="match status" value="1"/>
</dbReference>
<evidence type="ECO:0000256" key="6">
    <source>
        <dbReference type="ARBA" id="ARBA00023163"/>
    </source>
</evidence>
<gene>
    <name evidence="8" type="ORF">SAMN05421767_11535</name>
</gene>
<dbReference type="GO" id="GO:0030170">
    <property type="term" value="F:pyridoxal phosphate binding"/>
    <property type="evidence" value="ECO:0007669"/>
    <property type="project" value="InterPro"/>
</dbReference>
<reference evidence="8 9" key="1">
    <citation type="submission" date="2016-10" db="EMBL/GenBank/DDBJ databases">
        <authorList>
            <person name="de Groot N.N."/>
        </authorList>
    </citation>
    <scope>NUCLEOTIDE SEQUENCE [LARGE SCALE GENOMIC DNA]</scope>
    <source>
        <strain evidence="8 9">DSM 15827</strain>
    </source>
</reference>
<dbReference type="PROSITE" id="PS50949">
    <property type="entry name" value="HTH_GNTR"/>
    <property type="match status" value="1"/>
</dbReference>
<dbReference type="SUPFAM" id="SSF46785">
    <property type="entry name" value="Winged helix' DNA-binding domain"/>
    <property type="match status" value="1"/>
</dbReference>